<dbReference type="AlphaFoldDB" id="A0A1W1WPD2"/>
<name>A0A1W1WPD2_SULTA</name>
<reference evidence="2" key="1">
    <citation type="submission" date="2017-04" db="EMBL/GenBank/DDBJ databases">
        <authorList>
            <person name="Varghese N."/>
            <person name="Submissions S."/>
        </authorList>
    </citation>
    <scope>NUCLEOTIDE SEQUENCE [LARGE SCALE GENOMIC DNA]</scope>
    <source>
        <strain evidence="2">DSM 9293</strain>
    </source>
</reference>
<sequence length="85" mass="10121">MLPFPDTLRYHGRVFTALWPWETWQVYINDDETQLIFVSSTDAVAYLLDMPRLSDEMIDIDRLMTVFREKRVRIPGNGWALFQNP</sequence>
<dbReference type="Proteomes" id="UP000192660">
    <property type="component" value="Unassembled WGS sequence"/>
</dbReference>
<keyword evidence="2" id="KW-1185">Reference proteome</keyword>
<proteinExistence type="predicted"/>
<evidence type="ECO:0000313" key="2">
    <source>
        <dbReference type="Proteomes" id="UP000192660"/>
    </source>
</evidence>
<organism evidence="1 2">
    <name type="scientific">Sulfobacillus thermosulfidooxidans (strain DSM 9293 / VKM B-1269 / AT-1)</name>
    <dbReference type="NCBI Taxonomy" id="929705"/>
    <lineage>
        <taxon>Bacteria</taxon>
        <taxon>Bacillati</taxon>
        <taxon>Bacillota</taxon>
        <taxon>Clostridia</taxon>
        <taxon>Eubacteriales</taxon>
        <taxon>Clostridiales Family XVII. Incertae Sedis</taxon>
        <taxon>Sulfobacillus</taxon>
    </lineage>
</organism>
<dbReference type="EMBL" id="FWWY01000002">
    <property type="protein sequence ID" value="SMC08086.1"/>
    <property type="molecule type" value="Genomic_DNA"/>
</dbReference>
<accession>A0A1W1WPD2</accession>
<gene>
    <name evidence="1" type="ORF">SAMN00768000_3640</name>
</gene>
<protein>
    <submittedName>
        <fullName evidence="1">Uncharacterized protein</fullName>
    </submittedName>
</protein>
<dbReference type="RefSeq" id="WP_084662119.1">
    <property type="nucleotide sequence ID" value="NZ_FWWY01000002.1"/>
</dbReference>
<evidence type="ECO:0000313" key="1">
    <source>
        <dbReference type="EMBL" id="SMC08086.1"/>
    </source>
</evidence>